<name>A0A133VK89_9EURY</name>
<keyword evidence="3 6" id="KW-0533">Nickel</keyword>
<dbReference type="EMBL" id="LHYE01000027">
    <property type="protein sequence ID" value="KXB06851.1"/>
    <property type="molecule type" value="Genomic_DNA"/>
</dbReference>
<accession>A0A133VK89</accession>
<keyword evidence="4 6" id="KW-0479">Metal-binding</keyword>
<comment type="cofactor">
    <cofactor evidence="6">
        <name>Fe cation</name>
        <dbReference type="ChEBI" id="CHEBI:24875"/>
    </cofactor>
</comment>
<dbReference type="PANTHER" id="PTHR43600:SF2">
    <property type="entry name" value="F420-NON-REDUCING HYDROGENASE VHU SUBUNIT A"/>
    <property type="match status" value="1"/>
</dbReference>
<comment type="caution">
    <text evidence="8">The sequence shown here is derived from an EMBL/GenBank/DDBJ whole genome shotgun (WGS) entry which is preliminary data.</text>
</comment>
<dbReference type="PATRIC" id="fig|1698280.3.peg.466"/>
<sequence length="314" mass="35061">EQSVVPLASSRPEKVKTVIRVHRLGNELSETLGGRDTHQQRLIPGGFSKIPSQDDLGELKEKLEKSIDDLKEIANLVKDKSSELSGFTRETEFISLTDDDGYAFYDGILASSDTGTEAVEDYEEYINEYIVPQSTAKFTKHNRESYMVGALARLNNNYEQLLPEAKEVAESFGLEPISHNPLMNNVAQLVESVHVVVDSINIIEKVLDKGLEPQGEYHVPDVEVKAGRGVGAIEAPRGILFHDYTYNENGECTGANCVIPTNQNHANIQKDFEKIVPEMMGEPEDEIEQRLKMLVRGYDPCISCSTHYIDVEFA</sequence>
<feature type="binding site" evidence="6">
    <location>
        <position position="304"/>
    </location>
    <ligand>
        <name>Fe cation</name>
        <dbReference type="ChEBI" id="CHEBI:24875"/>
    </ligand>
</feature>
<dbReference type="Proteomes" id="UP000070263">
    <property type="component" value="Unassembled WGS sequence"/>
</dbReference>
<comment type="cofactor">
    <cofactor evidence="1 6">
        <name>Ni(2+)</name>
        <dbReference type="ChEBI" id="CHEBI:49786"/>
    </cofactor>
</comment>
<keyword evidence="5" id="KW-0560">Oxidoreductase</keyword>
<keyword evidence="7" id="KW-0175">Coiled coil</keyword>
<dbReference type="Pfam" id="PF00374">
    <property type="entry name" value="NiFeSe_Hases"/>
    <property type="match status" value="1"/>
</dbReference>
<proteinExistence type="inferred from homology"/>
<gene>
    <name evidence="8" type="ORF">AKJ51_02710</name>
</gene>
<protein>
    <submittedName>
        <fullName evidence="8">Hydrogenase/sulfur reductase subunit alpha</fullName>
    </submittedName>
</protein>
<feature type="non-terminal residue" evidence="8">
    <location>
        <position position="1"/>
    </location>
</feature>
<dbReference type="GO" id="GO:0008901">
    <property type="term" value="F:ferredoxin hydrogenase activity"/>
    <property type="evidence" value="ECO:0007669"/>
    <property type="project" value="InterPro"/>
</dbReference>
<feature type="coiled-coil region" evidence="7">
    <location>
        <begin position="53"/>
        <end position="80"/>
    </location>
</feature>
<evidence type="ECO:0000256" key="1">
    <source>
        <dbReference type="ARBA" id="ARBA00001967"/>
    </source>
</evidence>
<feature type="binding site" evidence="6">
    <location>
        <position position="307"/>
    </location>
    <ligand>
        <name>Mg(2+)</name>
        <dbReference type="ChEBI" id="CHEBI:18420"/>
    </ligand>
</feature>
<keyword evidence="6" id="KW-0460">Magnesium</keyword>
<dbReference type="SUPFAM" id="SSF56762">
    <property type="entry name" value="HydB/Nqo4-like"/>
    <property type="match status" value="1"/>
</dbReference>
<evidence type="ECO:0000256" key="7">
    <source>
        <dbReference type="SAM" id="Coils"/>
    </source>
</evidence>
<reference evidence="8 9" key="1">
    <citation type="journal article" date="2016" name="Sci. Rep.">
        <title>Metabolic traits of an uncultured archaeal lineage -MSBL1- from brine pools of the Red Sea.</title>
        <authorList>
            <person name="Mwirichia R."/>
            <person name="Alam I."/>
            <person name="Rashid M."/>
            <person name="Vinu M."/>
            <person name="Ba-Alawi W."/>
            <person name="Anthony Kamau A."/>
            <person name="Kamanda Ngugi D."/>
            <person name="Goker M."/>
            <person name="Klenk H.P."/>
            <person name="Bajic V."/>
            <person name="Stingl U."/>
        </authorList>
    </citation>
    <scope>NUCLEOTIDE SEQUENCE [LARGE SCALE GENOMIC DNA]</scope>
    <source>
        <strain evidence="8">SCGC-AAA382A20</strain>
    </source>
</reference>
<dbReference type="Gene3D" id="1.10.645.10">
    <property type="entry name" value="Cytochrome-c3 Hydrogenase, chain B"/>
    <property type="match status" value="2"/>
</dbReference>
<comment type="similarity">
    <text evidence="2">Belongs to the [NiFe]/[NiFeSe] hydrogenase large subunit family.</text>
</comment>
<keyword evidence="9" id="KW-1185">Reference proteome</keyword>
<dbReference type="InterPro" id="IPR029014">
    <property type="entry name" value="NiFe-Hase_large"/>
</dbReference>
<feature type="binding site" evidence="6">
    <location>
        <position position="301"/>
    </location>
    <ligand>
        <name>Ni(2+)</name>
        <dbReference type="ChEBI" id="CHEBI:49786"/>
    </ligand>
</feature>
<evidence type="ECO:0000256" key="5">
    <source>
        <dbReference type="ARBA" id="ARBA00023002"/>
    </source>
</evidence>
<evidence type="ECO:0000313" key="8">
    <source>
        <dbReference type="EMBL" id="KXB06851.1"/>
    </source>
</evidence>
<evidence type="ECO:0000256" key="6">
    <source>
        <dbReference type="PIRSR" id="PIRSR601501-1"/>
    </source>
</evidence>
<evidence type="ECO:0000256" key="2">
    <source>
        <dbReference type="ARBA" id="ARBA00009292"/>
    </source>
</evidence>
<keyword evidence="6" id="KW-0408">Iron</keyword>
<dbReference type="PANTHER" id="PTHR43600">
    <property type="entry name" value="COENZYME F420 HYDROGENASE, SUBUNIT ALPHA"/>
    <property type="match status" value="1"/>
</dbReference>
<dbReference type="AlphaFoldDB" id="A0A133VK89"/>
<evidence type="ECO:0000313" key="9">
    <source>
        <dbReference type="Proteomes" id="UP000070263"/>
    </source>
</evidence>
<dbReference type="InterPro" id="IPR018194">
    <property type="entry name" value="Ni-dep_hyd_lsu_Ni_BS"/>
</dbReference>
<evidence type="ECO:0000256" key="3">
    <source>
        <dbReference type="ARBA" id="ARBA00022596"/>
    </source>
</evidence>
<evidence type="ECO:0000256" key="4">
    <source>
        <dbReference type="ARBA" id="ARBA00022723"/>
    </source>
</evidence>
<dbReference type="PROSITE" id="PS00508">
    <property type="entry name" value="NI_HGENASE_L_2"/>
    <property type="match status" value="1"/>
</dbReference>
<dbReference type="InterPro" id="IPR001501">
    <property type="entry name" value="Ni-dep_hyd_lsu"/>
</dbReference>
<dbReference type="GO" id="GO:0016151">
    <property type="term" value="F:nickel cation binding"/>
    <property type="evidence" value="ECO:0007669"/>
    <property type="project" value="InterPro"/>
</dbReference>
<organism evidence="8 9">
    <name type="scientific">candidate division MSBL1 archaeon SCGC-AAA382A20</name>
    <dbReference type="NCBI Taxonomy" id="1698280"/>
    <lineage>
        <taxon>Archaea</taxon>
        <taxon>Methanobacteriati</taxon>
        <taxon>Methanobacteriota</taxon>
        <taxon>candidate division MSBL1</taxon>
    </lineage>
</organism>